<gene>
    <name evidence="1" type="ORF">XENORESO_005841</name>
</gene>
<organism evidence="1 2">
    <name type="scientific">Xenotaenia resolanae</name>
    <dbReference type="NCBI Taxonomy" id="208358"/>
    <lineage>
        <taxon>Eukaryota</taxon>
        <taxon>Metazoa</taxon>
        <taxon>Chordata</taxon>
        <taxon>Craniata</taxon>
        <taxon>Vertebrata</taxon>
        <taxon>Euteleostomi</taxon>
        <taxon>Actinopterygii</taxon>
        <taxon>Neopterygii</taxon>
        <taxon>Teleostei</taxon>
        <taxon>Neoteleostei</taxon>
        <taxon>Acanthomorphata</taxon>
        <taxon>Ovalentaria</taxon>
        <taxon>Atherinomorphae</taxon>
        <taxon>Cyprinodontiformes</taxon>
        <taxon>Goodeidae</taxon>
        <taxon>Xenotaenia</taxon>
    </lineage>
</organism>
<sequence>MESCEKRMLRFLTREKYSGQDSMSGFTELWPTGLKQDGVALNRDFEIKKYLERKRKLDLQWYGFSRSNSSYQAESHFHSCPFYWSFIPILGFYEM</sequence>
<reference evidence="1 2" key="1">
    <citation type="submission" date="2021-06" db="EMBL/GenBank/DDBJ databases">
        <authorList>
            <person name="Palmer J.M."/>
        </authorList>
    </citation>
    <scope>NUCLEOTIDE SEQUENCE [LARGE SCALE GENOMIC DNA]</scope>
    <source>
        <strain evidence="1 2">XR_2019</strain>
        <tissue evidence="1">Muscle</tissue>
    </source>
</reference>
<comment type="caution">
    <text evidence="1">The sequence shown here is derived from an EMBL/GenBank/DDBJ whole genome shotgun (WGS) entry which is preliminary data.</text>
</comment>
<evidence type="ECO:0000313" key="2">
    <source>
        <dbReference type="Proteomes" id="UP001444071"/>
    </source>
</evidence>
<keyword evidence="2" id="KW-1185">Reference proteome</keyword>
<dbReference type="Proteomes" id="UP001444071">
    <property type="component" value="Unassembled WGS sequence"/>
</dbReference>
<proteinExistence type="predicted"/>
<protein>
    <submittedName>
        <fullName evidence="1">Uncharacterized protein</fullName>
    </submittedName>
</protein>
<accession>A0ABV0X836</accession>
<name>A0ABV0X836_9TELE</name>
<dbReference type="EMBL" id="JAHRIM010090285">
    <property type="protein sequence ID" value="MEQ2276712.1"/>
    <property type="molecule type" value="Genomic_DNA"/>
</dbReference>
<evidence type="ECO:0000313" key="1">
    <source>
        <dbReference type="EMBL" id="MEQ2276712.1"/>
    </source>
</evidence>